<evidence type="ECO:0000256" key="9">
    <source>
        <dbReference type="RuleBase" id="RU003811"/>
    </source>
</evidence>
<accession>Q82TJ1</accession>
<feature type="binding site" evidence="7">
    <location>
        <position position="391"/>
    </location>
    <ligand>
        <name>ATP</name>
        <dbReference type="ChEBI" id="CHEBI:30616"/>
    </ligand>
</feature>
<dbReference type="Gene3D" id="3.40.50.620">
    <property type="entry name" value="HUPs"/>
    <property type="match status" value="1"/>
</dbReference>
<dbReference type="Pfam" id="PF00795">
    <property type="entry name" value="CN_hydrolase"/>
    <property type="match status" value="1"/>
</dbReference>
<evidence type="ECO:0000256" key="4">
    <source>
        <dbReference type="ARBA" id="ARBA00022741"/>
    </source>
</evidence>
<dbReference type="Proteomes" id="UP000001416">
    <property type="component" value="Chromosome"/>
</dbReference>
<dbReference type="InterPro" id="IPR003010">
    <property type="entry name" value="C-N_Hydrolase"/>
</dbReference>
<feature type="domain" description="CN hydrolase" evidence="10">
    <location>
        <begin position="1"/>
        <end position="240"/>
    </location>
</feature>
<keyword evidence="11" id="KW-0378">Hydrolase</keyword>
<evidence type="ECO:0000256" key="5">
    <source>
        <dbReference type="ARBA" id="ARBA00022840"/>
    </source>
</evidence>
<comment type="caution">
    <text evidence="7">Lacks conserved residue(s) required for the propagation of feature annotation.</text>
</comment>
<feature type="binding site" evidence="7">
    <location>
        <position position="396"/>
    </location>
    <ligand>
        <name>deamido-NAD(+)</name>
        <dbReference type="ChEBI" id="CHEBI:58437"/>
        <note>ligand shared between two neighboring subunits</note>
    </ligand>
</feature>
<dbReference type="HAMAP" id="MF_02090">
    <property type="entry name" value="NadE_glutamine_dep"/>
    <property type="match status" value="1"/>
</dbReference>
<feature type="binding site" evidence="7">
    <location>
        <position position="367"/>
    </location>
    <ligand>
        <name>deamido-NAD(+)</name>
        <dbReference type="ChEBI" id="CHEBI:58437"/>
        <note>ligand shared between two neighboring subunits</note>
    </ligand>
</feature>
<dbReference type="RefSeq" id="WP_011112433.1">
    <property type="nucleotide sequence ID" value="NC_004757.1"/>
</dbReference>
<comment type="similarity">
    <text evidence="9">Belongs to the NAD synthetase family.</text>
</comment>
<dbReference type="GO" id="GO:0004359">
    <property type="term" value="F:glutaminase activity"/>
    <property type="evidence" value="ECO:0007669"/>
    <property type="project" value="InterPro"/>
</dbReference>
<proteinExistence type="inferred from homology"/>
<reference evidence="11 12" key="1">
    <citation type="journal article" date="2003" name="J. Bacteriol.">
        <title>Complete genome sequence of the ammonia-oxidizing bacterium and obligate chemolithoautotroph Nitrosomonas europaea.</title>
        <authorList>
            <person name="Chain P."/>
            <person name="Lamerdin J."/>
            <person name="Larimer F."/>
            <person name="Regala W."/>
            <person name="Land M."/>
            <person name="Hauser L."/>
            <person name="Hooper A."/>
            <person name="Klotz M."/>
            <person name="Norton J."/>
            <person name="Sayavedra-Soto L."/>
            <person name="Arciero D."/>
            <person name="Hommes N."/>
            <person name="Whittaker M."/>
            <person name="Arp D."/>
        </authorList>
    </citation>
    <scope>NUCLEOTIDE SEQUENCE [LARGE SCALE GENOMIC DNA]</scope>
    <source>
        <strain evidence="12">ATCC 19718 / CIP 103999 / KCTC 2705 / NBRC 14298</strain>
    </source>
</reference>
<dbReference type="AlphaFoldDB" id="Q82TJ1"/>
<keyword evidence="5 7" id="KW-0067">ATP-binding</keyword>
<dbReference type="InterPro" id="IPR022310">
    <property type="entry name" value="NAD/GMP_synthase"/>
</dbReference>
<feature type="binding site" evidence="7">
    <location>
        <begin position="281"/>
        <end position="288"/>
    </location>
    <ligand>
        <name>ATP</name>
        <dbReference type="ChEBI" id="CHEBI:30616"/>
    </ligand>
</feature>
<dbReference type="UniPathway" id="UPA00253">
    <property type="reaction ID" value="UER00334"/>
</dbReference>
<sequence length="535" mass="58442">MKIALAQINCTPGDLRGNQLKILHACRQAREAGADLVITPEMSLCGYLAEDWLLRREFVQACHQALTELTAQVYDVTLIVGHPHNMNGNLFNAVSAVRDGRLLATHCKQHLFSDRLQDERRYFSAGNSLCTFECSGILFGLMTGSDYRHAAHLQSLHAAGAQVLLAVDASPYSIDSQIDRYQILREGITQTGLPAVYINPVGGQDELVFDGASFAMDHSGKLVCQLPAFQEALALIAIHGNQSIFGECSTLPDQAGSIYTALRLGLHDFITKNRLPGVLIGLSGGVDSALVLAIAVDALGAERVRTVMMPSPYTADISIQDAQTMADNLGVRHAGIPITGLFDQFQQALQAELQACSDSGTSATVENLQARIRGTLLMALANQSGMLVLPTSNKSETAVGYSTLYGDMAGGFSILKDVSKTLVYRLCHYRNQISPIIPQRILQRPPSAELRPGQIDQDSLPPYDVLDAIIEAYVENDLSAAEIIAMNYPEETVRRVLRMIHSSEYKRRQAAPGIRITRRDFGRSWRFPLTSGFPD</sequence>
<feature type="binding site" evidence="7">
    <location>
        <position position="170"/>
    </location>
    <ligand>
        <name>L-glutamine</name>
        <dbReference type="ChEBI" id="CHEBI:58359"/>
    </ligand>
</feature>
<dbReference type="InterPro" id="IPR014445">
    <property type="entry name" value="Gln-dep_NAD_synthase"/>
</dbReference>
<evidence type="ECO:0000256" key="8">
    <source>
        <dbReference type="PIRNR" id="PIRNR006630"/>
    </source>
</evidence>
<dbReference type="PIRSF" id="PIRSF006630">
    <property type="entry name" value="NADS_GAT"/>
    <property type="match status" value="1"/>
</dbReference>
<dbReference type="KEGG" id="neu:NE1896"/>
<dbReference type="PANTHER" id="PTHR23090:SF9">
    <property type="entry name" value="GLUTAMINE-DEPENDENT NAD(+) SYNTHETASE"/>
    <property type="match status" value="1"/>
</dbReference>
<feature type="active site" description="Proton acceptor; for glutaminase activity" evidence="7">
    <location>
        <position position="41"/>
    </location>
</feature>
<dbReference type="SUPFAM" id="SSF56317">
    <property type="entry name" value="Carbon-nitrogen hydrolase"/>
    <property type="match status" value="1"/>
</dbReference>
<evidence type="ECO:0000313" key="11">
    <source>
        <dbReference type="EMBL" id="CAD85807.1"/>
    </source>
</evidence>
<dbReference type="eggNOG" id="COG0388">
    <property type="taxonomic scope" value="Bacteria"/>
</dbReference>
<name>Q82TJ1_NITEU</name>
<evidence type="ECO:0000256" key="3">
    <source>
        <dbReference type="ARBA" id="ARBA00022598"/>
    </source>
</evidence>
<dbReference type="GO" id="GO:0008795">
    <property type="term" value="F:NAD+ synthase activity"/>
    <property type="evidence" value="ECO:0007669"/>
    <property type="project" value="UniProtKB-UniRule"/>
</dbReference>
<dbReference type="NCBIfam" id="NF010588">
    <property type="entry name" value="PRK13981.1"/>
    <property type="match status" value="1"/>
</dbReference>
<comment type="pathway">
    <text evidence="1 7 8">Cofactor biosynthesis; NAD(+) biosynthesis; NAD(+) from deamido-NAD(+) (L-Gln route): step 1/1.</text>
</comment>
<dbReference type="GeneID" id="87105054"/>
<dbReference type="PROSITE" id="PS50263">
    <property type="entry name" value="CN_HYDROLASE"/>
    <property type="match status" value="1"/>
</dbReference>
<evidence type="ECO:0000259" key="10">
    <source>
        <dbReference type="PROSITE" id="PS50263"/>
    </source>
</evidence>
<dbReference type="InterPro" id="IPR003694">
    <property type="entry name" value="NAD_synthase"/>
</dbReference>
<dbReference type="HOGENOM" id="CLU_022313_2_0_4"/>
<evidence type="ECO:0000256" key="2">
    <source>
        <dbReference type="ARBA" id="ARBA00007145"/>
    </source>
</evidence>
<dbReference type="FunFam" id="3.40.50.620:FF:000106">
    <property type="entry name" value="Glutamine-dependent NAD(+) synthetase"/>
    <property type="match status" value="1"/>
</dbReference>
<feature type="binding site" evidence="7">
    <location>
        <position position="506"/>
    </location>
    <ligand>
        <name>deamido-NAD(+)</name>
        <dbReference type="ChEBI" id="CHEBI:58437"/>
        <note>ligand shared between two neighboring subunits</note>
    </ligand>
</feature>
<organism evidence="11 12">
    <name type="scientific">Nitrosomonas europaea (strain ATCC 19718 / CIP 103999 / KCTC 2705 / NBRC 14298)</name>
    <dbReference type="NCBI Taxonomy" id="228410"/>
    <lineage>
        <taxon>Bacteria</taxon>
        <taxon>Pseudomonadati</taxon>
        <taxon>Pseudomonadota</taxon>
        <taxon>Betaproteobacteria</taxon>
        <taxon>Nitrosomonadales</taxon>
        <taxon>Nitrosomonadaceae</taxon>
        <taxon>Nitrosomonas</taxon>
    </lineage>
</organism>
<keyword evidence="12" id="KW-1185">Reference proteome</keyword>
<keyword evidence="6 7" id="KW-0520">NAD</keyword>
<dbReference type="Gene3D" id="3.60.110.10">
    <property type="entry name" value="Carbon-nitrogen hydrolase"/>
    <property type="match status" value="1"/>
</dbReference>
<dbReference type="EMBL" id="AL954747">
    <property type="protein sequence ID" value="CAD85807.1"/>
    <property type="molecule type" value="Genomic_DNA"/>
</dbReference>
<evidence type="ECO:0000256" key="7">
    <source>
        <dbReference type="HAMAP-Rule" id="MF_02090"/>
    </source>
</evidence>
<dbReference type="InterPro" id="IPR036526">
    <property type="entry name" value="C-N_Hydrolase_sf"/>
</dbReference>
<comment type="catalytic activity">
    <reaction evidence="7 8">
        <text>deamido-NAD(+) + L-glutamine + ATP + H2O = L-glutamate + AMP + diphosphate + NAD(+) + H(+)</text>
        <dbReference type="Rhea" id="RHEA:24384"/>
        <dbReference type="ChEBI" id="CHEBI:15377"/>
        <dbReference type="ChEBI" id="CHEBI:15378"/>
        <dbReference type="ChEBI" id="CHEBI:29985"/>
        <dbReference type="ChEBI" id="CHEBI:30616"/>
        <dbReference type="ChEBI" id="CHEBI:33019"/>
        <dbReference type="ChEBI" id="CHEBI:57540"/>
        <dbReference type="ChEBI" id="CHEBI:58359"/>
        <dbReference type="ChEBI" id="CHEBI:58437"/>
        <dbReference type="ChEBI" id="CHEBI:456215"/>
        <dbReference type="EC" id="6.3.5.1"/>
    </reaction>
</comment>
<dbReference type="InterPro" id="IPR014729">
    <property type="entry name" value="Rossmann-like_a/b/a_fold"/>
</dbReference>
<dbReference type="OrthoDB" id="8817375at2"/>
<dbReference type="NCBIfam" id="TIGR00552">
    <property type="entry name" value="nadE"/>
    <property type="match status" value="1"/>
</dbReference>
<dbReference type="SUPFAM" id="SSF52402">
    <property type="entry name" value="Adenine nucleotide alpha hydrolases-like"/>
    <property type="match status" value="1"/>
</dbReference>
<dbReference type="Pfam" id="PF02540">
    <property type="entry name" value="NAD_synthase"/>
    <property type="match status" value="1"/>
</dbReference>
<dbReference type="GO" id="GO:0005524">
    <property type="term" value="F:ATP binding"/>
    <property type="evidence" value="ECO:0007669"/>
    <property type="project" value="UniProtKB-UniRule"/>
</dbReference>
<gene>
    <name evidence="7 11" type="primary">nadE</name>
    <name evidence="11" type="ordered locus">NE1896</name>
</gene>
<comment type="function">
    <text evidence="7">Catalyzes the ATP-dependent amidation of deamido-NAD to form NAD. Uses L-glutamine as a nitrogen source.</text>
</comment>
<feature type="active site" description="For glutaminase activity" evidence="7">
    <location>
        <position position="108"/>
    </location>
</feature>
<dbReference type="GO" id="GO:0005737">
    <property type="term" value="C:cytoplasm"/>
    <property type="evidence" value="ECO:0007669"/>
    <property type="project" value="InterPro"/>
</dbReference>
<dbReference type="GO" id="GO:0003952">
    <property type="term" value="F:NAD+ synthase (glutamine-hydrolyzing) activity"/>
    <property type="evidence" value="ECO:0007669"/>
    <property type="project" value="UniProtKB-UniRule"/>
</dbReference>
<dbReference type="STRING" id="228410.NE1896"/>
<evidence type="ECO:0000256" key="6">
    <source>
        <dbReference type="ARBA" id="ARBA00023027"/>
    </source>
</evidence>
<evidence type="ECO:0000256" key="1">
    <source>
        <dbReference type="ARBA" id="ARBA00005188"/>
    </source>
</evidence>
<dbReference type="GO" id="GO:0009435">
    <property type="term" value="P:NAD+ biosynthetic process"/>
    <property type="evidence" value="ECO:0007669"/>
    <property type="project" value="UniProtKB-UniRule"/>
</dbReference>
<protein>
    <recommendedName>
        <fullName evidence="7 8">Glutamine-dependent NAD(+) synthetase</fullName>
        <ecNumber evidence="7 8">6.3.5.1</ecNumber>
    </recommendedName>
    <alternativeName>
        <fullName evidence="7 8">NAD(+) synthase [glutamine-hydrolyzing]</fullName>
    </alternativeName>
</protein>
<keyword evidence="3 7" id="KW-0436">Ligase</keyword>
<dbReference type="PhylomeDB" id="Q82TJ1"/>
<dbReference type="CDD" id="cd00553">
    <property type="entry name" value="NAD_synthase"/>
    <property type="match status" value="1"/>
</dbReference>
<evidence type="ECO:0000313" key="12">
    <source>
        <dbReference type="Proteomes" id="UP000001416"/>
    </source>
</evidence>
<dbReference type="PANTHER" id="PTHR23090">
    <property type="entry name" value="NH 3 /GLUTAMINE-DEPENDENT NAD + SYNTHETASE"/>
    <property type="match status" value="1"/>
</dbReference>
<dbReference type="CDD" id="cd07570">
    <property type="entry name" value="GAT_Gln-NAD-synth"/>
    <property type="match status" value="1"/>
</dbReference>
<dbReference type="EC" id="6.3.5.1" evidence="7 8"/>
<dbReference type="eggNOG" id="COG0171">
    <property type="taxonomic scope" value="Bacteria"/>
</dbReference>
<comment type="similarity">
    <text evidence="2 7 8">In the C-terminal section; belongs to the NAD synthetase family.</text>
</comment>
<keyword evidence="4 7" id="KW-0547">Nucleotide-binding</keyword>